<keyword evidence="1" id="KW-1003">Cell membrane</keyword>
<dbReference type="KEGG" id="abc:ACICU_01621"/>
<evidence type="ECO:0000256" key="3">
    <source>
        <dbReference type="ARBA" id="ARBA00022989"/>
    </source>
</evidence>
<feature type="transmembrane region" description="Helical" evidence="5">
    <location>
        <begin position="44"/>
        <end position="69"/>
    </location>
</feature>
<dbReference type="Proteomes" id="UP000008839">
    <property type="component" value="Chromosome"/>
</dbReference>
<evidence type="ECO:0000256" key="5">
    <source>
        <dbReference type="SAM" id="Phobius"/>
    </source>
</evidence>
<evidence type="ECO:0000259" key="6">
    <source>
        <dbReference type="Pfam" id="PF06305"/>
    </source>
</evidence>
<evidence type="ECO:0000313" key="8">
    <source>
        <dbReference type="Proteomes" id="UP000008839"/>
    </source>
</evidence>
<feature type="domain" description="Lipopolysaccharide assembly protein A" evidence="6">
    <location>
        <begin position="24"/>
        <end position="88"/>
    </location>
</feature>
<protein>
    <submittedName>
        <fullName evidence="7">Membrane protein</fullName>
    </submittedName>
</protein>
<organism evidence="7 8">
    <name type="scientific">Acinetobacter baumannii (strain ACICU)</name>
    <dbReference type="NCBI Taxonomy" id="405416"/>
    <lineage>
        <taxon>Bacteria</taxon>
        <taxon>Pseudomonadati</taxon>
        <taxon>Pseudomonadota</taxon>
        <taxon>Gammaproteobacteria</taxon>
        <taxon>Moraxellales</taxon>
        <taxon>Moraxellaceae</taxon>
        <taxon>Acinetobacter</taxon>
        <taxon>Acinetobacter calcoaceticus/baumannii complex</taxon>
    </lineage>
</organism>
<dbReference type="InterPro" id="IPR010445">
    <property type="entry name" value="LapA_dom"/>
</dbReference>
<keyword evidence="4 5" id="KW-0472">Membrane</keyword>
<proteinExistence type="predicted"/>
<evidence type="ECO:0000256" key="4">
    <source>
        <dbReference type="ARBA" id="ARBA00023136"/>
    </source>
</evidence>
<sequence>MPMRYILIALLIIVFGYSLALVLQNPTELPVDLLFTQVPAMRLGLLLLLTLALGIVVGLLLGVQVFRVFQKSWEIKRLRKDIDHLRKEQIQSAQLAAAEAAANVRHEKTVVDIYPQDKNSTPL</sequence>
<dbReference type="AlphaFoldDB" id="A0A7U4DD84"/>
<accession>A0A7U4DD84</accession>
<evidence type="ECO:0000313" key="7">
    <source>
        <dbReference type="EMBL" id="ACC56933.1"/>
    </source>
</evidence>
<gene>
    <name evidence="7" type="ordered locus">ACICU_01621</name>
</gene>
<dbReference type="EMBL" id="CP000863">
    <property type="protein sequence ID" value="ACC56933.1"/>
    <property type="molecule type" value="Genomic_DNA"/>
</dbReference>
<keyword evidence="3 5" id="KW-1133">Transmembrane helix</keyword>
<evidence type="ECO:0000256" key="2">
    <source>
        <dbReference type="ARBA" id="ARBA00022692"/>
    </source>
</evidence>
<name>A0A7U4DD84_ACIBC</name>
<reference evidence="7 8" key="1">
    <citation type="journal article" date="2008" name="Antimicrob. Agents Chemother.">
        <title>Whole-genome pyrosequencing of an epidemic multidrug-resistant Acinetobacter baumannii strain belonging to the European clone II group.</title>
        <authorList>
            <person name="Iacono M."/>
            <person name="Villa L."/>
            <person name="Fortini D."/>
            <person name="Bordoni R."/>
            <person name="Imperi F."/>
            <person name="Bonnal R.J."/>
            <person name="Sicheritz-Ponten T."/>
            <person name="De Bellis G."/>
            <person name="Visca P."/>
            <person name="Cassone A."/>
            <person name="Carattoli A."/>
        </authorList>
    </citation>
    <scope>NUCLEOTIDE SEQUENCE [LARGE SCALE GENOMIC DNA]</scope>
    <source>
        <strain evidence="7 8">ACICU</strain>
    </source>
</reference>
<dbReference type="GO" id="GO:0005886">
    <property type="term" value="C:plasma membrane"/>
    <property type="evidence" value="ECO:0007669"/>
    <property type="project" value="InterPro"/>
</dbReference>
<dbReference type="Pfam" id="PF06305">
    <property type="entry name" value="LapA_dom"/>
    <property type="match status" value="1"/>
</dbReference>
<keyword evidence="2 5" id="KW-0812">Transmembrane</keyword>
<evidence type="ECO:0000256" key="1">
    <source>
        <dbReference type="ARBA" id="ARBA00022475"/>
    </source>
</evidence>